<reference evidence="1 2" key="1">
    <citation type="submission" date="2018-08" db="EMBL/GenBank/DDBJ databases">
        <title>A genome reference for cultivated species of the human gut microbiota.</title>
        <authorList>
            <person name="Zou Y."/>
            <person name="Xue W."/>
            <person name="Luo G."/>
        </authorList>
    </citation>
    <scope>NUCLEOTIDE SEQUENCE [LARGE SCALE GENOMIC DNA]</scope>
    <source>
        <strain evidence="1 2">AM32-6</strain>
    </source>
</reference>
<dbReference type="AlphaFoldDB" id="A0A414DFF7"/>
<dbReference type="GeneID" id="57433392"/>
<dbReference type="RefSeq" id="WP_004840196.1">
    <property type="nucleotide sequence ID" value="NZ_CP111084.1"/>
</dbReference>
<dbReference type="Proteomes" id="UP000284472">
    <property type="component" value="Unassembled WGS sequence"/>
</dbReference>
<accession>A0A414DFF7</accession>
<dbReference type="EMBL" id="QSIR01000001">
    <property type="protein sequence ID" value="RHD09401.1"/>
    <property type="molecule type" value="Genomic_DNA"/>
</dbReference>
<sequence>MEGTATISLDTLDELRAKAEEAETEKKRSDWFVKKLMNCYGFDTEAYDKALKEIDNDRNLTDKQCSKLVREAMVKHLKIVIDPEELKELIQEYIDEEASDEHLDIAKASMKELKQIQVVLKE</sequence>
<organism evidence="1 2">
    <name type="scientific">Mediterraneibacter gnavus</name>
    <name type="common">Ruminococcus gnavus</name>
    <dbReference type="NCBI Taxonomy" id="33038"/>
    <lineage>
        <taxon>Bacteria</taxon>
        <taxon>Bacillati</taxon>
        <taxon>Bacillota</taxon>
        <taxon>Clostridia</taxon>
        <taxon>Lachnospirales</taxon>
        <taxon>Lachnospiraceae</taxon>
        <taxon>Mediterraneibacter</taxon>
    </lineage>
</organism>
<evidence type="ECO:0000313" key="2">
    <source>
        <dbReference type="Proteomes" id="UP000284472"/>
    </source>
</evidence>
<proteinExistence type="predicted"/>
<protein>
    <submittedName>
        <fullName evidence="1">Uncharacterized protein</fullName>
    </submittedName>
</protein>
<gene>
    <name evidence="1" type="ORF">DW812_01220</name>
</gene>
<comment type="caution">
    <text evidence="1">The sequence shown here is derived from an EMBL/GenBank/DDBJ whole genome shotgun (WGS) entry which is preliminary data.</text>
</comment>
<name>A0A414DFF7_MEDGN</name>
<evidence type="ECO:0000313" key="1">
    <source>
        <dbReference type="EMBL" id="RHD09401.1"/>
    </source>
</evidence>